<dbReference type="SUPFAM" id="SSF46955">
    <property type="entry name" value="Putative DNA-binding domain"/>
    <property type="match status" value="1"/>
</dbReference>
<feature type="domain" description="Helix-turn-helix" evidence="2">
    <location>
        <begin position="52"/>
        <end position="101"/>
    </location>
</feature>
<name>A0ABP6ZRA7_9ACTN</name>
<dbReference type="Pfam" id="PF12728">
    <property type="entry name" value="HTH_17"/>
    <property type="match status" value="1"/>
</dbReference>
<gene>
    <name evidence="3" type="ORF">GCM10022419_119420</name>
</gene>
<feature type="compositionally biased region" description="Polar residues" evidence="1">
    <location>
        <begin position="15"/>
        <end position="33"/>
    </location>
</feature>
<dbReference type="InterPro" id="IPR009061">
    <property type="entry name" value="DNA-bd_dom_put_sf"/>
</dbReference>
<dbReference type="EMBL" id="BAABDQ010000051">
    <property type="protein sequence ID" value="GAA3614373.1"/>
    <property type="molecule type" value="Genomic_DNA"/>
</dbReference>
<accession>A0ABP6ZRA7</accession>
<protein>
    <recommendedName>
        <fullName evidence="2">Helix-turn-helix domain-containing protein</fullName>
    </recommendedName>
</protein>
<evidence type="ECO:0000313" key="3">
    <source>
        <dbReference type="EMBL" id="GAA3614373.1"/>
    </source>
</evidence>
<evidence type="ECO:0000259" key="2">
    <source>
        <dbReference type="Pfam" id="PF12728"/>
    </source>
</evidence>
<comment type="caution">
    <text evidence="3">The sequence shown here is derived from an EMBL/GenBank/DDBJ whole genome shotgun (WGS) entry which is preliminary data.</text>
</comment>
<proteinExistence type="predicted"/>
<dbReference type="Proteomes" id="UP001500630">
    <property type="component" value="Unassembled WGS sequence"/>
</dbReference>
<reference evidence="4" key="1">
    <citation type="journal article" date="2019" name="Int. J. Syst. Evol. Microbiol.">
        <title>The Global Catalogue of Microorganisms (GCM) 10K type strain sequencing project: providing services to taxonomists for standard genome sequencing and annotation.</title>
        <authorList>
            <consortium name="The Broad Institute Genomics Platform"/>
            <consortium name="The Broad Institute Genome Sequencing Center for Infectious Disease"/>
            <person name="Wu L."/>
            <person name="Ma J."/>
        </authorList>
    </citation>
    <scope>NUCLEOTIDE SEQUENCE [LARGE SCALE GENOMIC DNA]</scope>
    <source>
        <strain evidence="4">JCM 17326</strain>
    </source>
</reference>
<evidence type="ECO:0000256" key="1">
    <source>
        <dbReference type="SAM" id="MobiDB-lite"/>
    </source>
</evidence>
<organism evidence="3 4">
    <name type="scientific">Nonomuraea rosea</name>
    <dbReference type="NCBI Taxonomy" id="638574"/>
    <lineage>
        <taxon>Bacteria</taxon>
        <taxon>Bacillati</taxon>
        <taxon>Actinomycetota</taxon>
        <taxon>Actinomycetes</taxon>
        <taxon>Streptosporangiales</taxon>
        <taxon>Streptosporangiaceae</taxon>
        <taxon>Nonomuraea</taxon>
    </lineage>
</organism>
<sequence length="108" mass="11893">MTLGRLGRLTPTQPPASTLGDQPPSTTAEASPSTDHDARKATTTMTTRPKVLLTIAEVLDEIDVPKSTFYRWLNTGRGPRSLKLPNGKRKVRRCDLDAWLTTFEQTAA</sequence>
<keyword evidence="4" id="KW-1185">Reference proteome</keyword>
<feature type="region of interest" description="Disordered" evidence="1">
    <location>
        <begin position="1"/>
        <end position="45"/>
    </location>
</feature>
<evidence type="ECO:0000313" key="4">
    <source>
        <dbReference type="Proteomes" id="UP001500630"/>
    </source>
</evidence>
<dbReference type="InterPro" id="IPR041657">
    <property type="entry name" value="HTH_17"/>
</dbReference>